<evidence type="ECO:0000256" key="1">
    <source>
        <dbReference type="ARBA" id="ARBA00001933"/>
    </source>
</evidence>
<dbReference type="InterPro" id="IPR000277">
    <property type="entry name" value="Cys/Met-Metab_PyrdxlP-dep_enz"/>
</dbReference>
<dbReference type="PIRSF" id="PIRSF001434">
    <property type="entry name" value="CGS"/>
    <property type="match status" value="1"/>
</dbReference>
<evidence type="ECO:0000256" key="2">
    <source>
        <dbReference type="ARBA" id="ARBA00022898"/>
    </source>
</evidence>
<dbReference type="EMBL" id="JBHTIF010000005">
    <property type="protein sequence ID" value="MFD0727408.1"/>
    <property type="molecule type" value="Genomic_DNA"/>
</dbReference>
<sequence>MTDIDSTHPDSTRPETRAVHAGREDFIALGIHAPPIDLSTTYPVADLAAGTASFDALVGGDASARNPIYARLHNPTVARVERALATLEGTEACVAYASGMAAITALLLASRARGAHMLVVRPLYGTSDHLFASGLAGLEAEFVEAHEVAARRRPDTALIFIETPANPTLDLVDIRAVVAAAGDVPVAVDSTFATPILQRPFELGASYVVHSATKFLGGHGDVIAGIVCCSEANAKPLRQVRAATGGLLHPLAAYLLHRGLPTLALRVERAQANAIELARRLAAHPAVECVFFPGHGTVRNAHLATTQMRGPGCLIAFELRDGYIAAARTMQRVALMTPAVSLGSVDTLIQHPAGLTHRVLDDATRDRCGITPGLLRLSVGIEHVDDLWADLEQALRQDSVVVREAA</sequence>
<comment type="similarity">
    <text evidence="3">Belongs to the trans-sulfuration enzymes family.</text>
</comment>
<dbReference type="PANTHER" id="PTHR11808">
    <property type="entry name" value="TRANS-SULFURATION ENZYME FAMILY MEMBER"/>
    <property type="match status" value="1"/>
</dbReference>
<dbReference type="Gene3D" id="3.40.640.10">
    <property type="entry name" value="Type I PLP-dependent aspartate aminotransferase-like (Major domain)"/>
    <property type="match status" value="1"/>
</dbReference>
<dbReference type="RefSeq" id="WP_386826058.1">
    <property type="nucleotide sequence ID" value="NZ_JBHTIF010000005.1"/>
</dbReference>
<dbReference type="InterPro" id="IPR015422">
    <property type="entry name" value="PyrdxlP-dep_Trfase_small"/>
</dbReference>
<reference evidence="5" key="1">
    <citation type="journal article" date="2019" name="Int. J. Syst. Evol. Microbiol.">
        <title>The Global Catalogue of Microorganisms (GCM) 10K type strain sequencing project: providing services to taxonomists for standard genome sequencing and annotation.</title>
        <authorList>
            <consortium name="The Broad Institute Genomics Platform"/>
            <consortium name="The Broad Institute Genome Sequencing Center for Infectious Disease"/>
            <person name="Wu L."/>
            <person name="Ma J."/>
        </authorList>
    </citation>
    <scope>NUCLEOTIDE SEQUENCE [LARGE SCALE GENOMIC DNA]</scope>
    <source>
        <strain evidence="5">CCUG 55585</strain>
    </source>
</reference>
<keyword evidence="2 3" id="KW-0663">Pyridoxal phosphate</keyword>
<dbReference type="InterPro" id="IPR015421">
    <property type="entry name" value="PyrdxlP-dep_Trfase_major"/>
</dbReference>
<evidence type="ECO:0000256" key="3">
    <source>
        <dbReference type="RuleBase" id="RU362118"/>
    </source>
</evidence>
<evidence type="ECO:0000313" key="5">
    <source>
        <dbReference type="Proteomes" id="UP001597110"/>
    </source>
</evidence>
<dbReference type="InterPro" id="IPR015424">
    <property type="entry name" value="PyrdxlP-dep_Trfase"/>
</dbReference>
<accession>A0ABW2YHM9</accession>
<dbReference type="Proteomes" id="UP001597110">
    <property type="component" value="Unassembled WGS sequence"/>
</dbReference>
<dbReference type="Gene3D" id="3.90.1150.10">
    <property type="entry name" value="Aspartate Aminotransferase, domain 1"/>
    <property type="match status" value="1"/>
</dbReference>
<protein>
    <submittedName>
        <fullName evidence="4">Trans-sulfuration enzyme family protein</fullName>
    </submittedName>
</protein>
<comment type="cofactor">
    <cofactor evidence="1 3">
        <name>pyridoxal 5'-phosphate</name>
        <dbReference type="ChEBI" id="CHEBI:597326"/>
    </cofactor>
</comment>
<dbReference type="PANTHER" id="PTHR11808:SF85">
    <property type="entry name" value="CYSTATHIONINE GAMMA-LYASE-RELATED"/>
    <property type="match status" value="1"/>
</dbReference>
<dbReference type="CDD" id="cd00614">
    <property type="entry name" value="CGS_like"/>
    <property type="match status" value="1"/>
</dbReference>
<gene>
    <name evidence="4" type="ORF">ACFQ0E_17580</name>
</gene>
<comment type="caution">
    <text evidence="4">The sequence shown here is derived from an EMBL/GenBank/DDBJ whole genome shotgun (WGS) entry which is preliminary data.</text>
</comment>
<evidence type="ECO:0000313" key="4">
    <source>
        <dbReference type="EMBL" id="MFD0727408.1"/>
    </source>
</evidence>
<organism evidence="4 5">
    <name type="scientific">Lysobacter brunescens</name>
    <dbReference type="NCBI Taxonomy" id="262323"/>
    <lineage>
        <taxon>Bacteria</taxon>
        <taxon>Pseudomonadati</taxon>
        <taxon>Pseudomonadota</taxon>
        <taxon>Gammaproteobacteria</taxon>
        <taxon>Lysobacterales</taxon>
        <taxon>Lysobacteraceae</taxon>
        <taxon>Lysobacter</taxon>
    </lineage>
</organism>
<keyword evidence="5" id="KW-1185">Reference proteome</keyword>
<dbReference type="SUPFAM" id="SSF53383">
    <property type="entry name" value="PLP-dependent transferases"/>
    <property type="match status" value="1"/>
</dbReference>
<proteinExistence type="inferred from homology"/>
<dbReference type="Pfam" id="PF01053">
    <property type="entry name" value="Cys_Met_Meta_PP"/>
    <property type="match status" value="1"/>
</dbReference>
<name>A0ABW2YHM9_9GAMM</name>